<protein>
    <submittedName>
        <fullName evidence="1">Glycosyltransferase</fullName>
    </submittedName>
</protein>
<dbReference type="RefSeq" id="WP_284138377.1">
    <property type="nucleotide sequence ID" value="NZ_JASJUT010000011.1"/>
</dbReference>
<comment type="caution">
    <text evidence="1">The sequence shown here is derived from an EMBL/GenBank/DDBJ whole genome shotgun (WGS) entry which is preliminary data.</text>
</comment>
<dbReference type="InterPro" id="IPR043148">
    <property type="entry name" value="TagF_C"/>
</dbReference>
<proteinExistence type="predicted"/>
<evidence type="ECO:0000313" key="2">
    <source>
        <dbReference type="Proteomes" id="UP001231915"/>
    </source>
</evidence>
<dbReference type="SUPFAM" id="SSF53756">
    <property type="entry name" value="UDP-Glycosyltransferase/glycogen phosphorylase"/>
    <property type="match status" value="1"/>
</dbReference>
<dbReference type="EMBL" id="JASJUT010000011">
    <property type="protein sequence ID" value="MDK2597589.1"/>
    <property type="molecule type" value="Genomic_DNA"/>
</dbReference>
<dbReference type="Gene3D" id="3.40.50.12580">
    <property type="match status" value="1"/>
</dbReference>
<reference evidence="1 2" key="1">
    <citation type="submission" date="2023-05" db="EMBL/GenBank/DDBJ databases">
        <title>Pseudoalteromonas ardens sp. nov., Pseudoalteromonas obscura sp. nov., and Pseudoalteromonas umbrosa sp. nov., isolated from the coral Montipora capitata.</title>
        <authorList>
            <person name="Thomas E.M."/>
            <person name="Smith E.M."/>
            <person name="Papke E."/>
            <person name="Shlafstein M.D."/>
            <person name="Oline D.K."/>
            <person name="Videau P."/>
            <person name="Saw J.H."/>
            <person name="Strangman W.K."/>
            <person name="Ushijima B."/>
        </authorList>
    </citation>
    <scope>NUCLEOTIDE SEQUENCE [LARGE SCALE GENOMIC DNA]</scope>
    <source>
        <strain evidence="1 2">P94</strain>
    </source>
</reference>
<organism evidence="1 2">
    <name type="scientific">Pseudoalteromonas obscura</name>
    <dbReference type="NCBI Taxonomy" id="3048491"/>
    <lineage>
        <taxon>Bacteria</taxon>
        <taxon>Pseudomonadati</taxon>
        <taxon>Pseudomonadota</taxon>
        <taxon>Gammaproteobacteria</taxon>
        <taxon>Alteromonadales</taxon>
        <taxon>Pseudoalteromonadaceae</taxon>
        <taxon>Pseudoalteromonas</taxon>
    </lineage>
</organism>
<dbReference type="InterPro" id="IPR007833">
    <property type="entry name" value="Capsule_polysaccharide_synth"/>
</dbReference>
<name>A0ABT7ERA0_9GAMM</name>
<dbReference type="Proteomes" id="UP001231915">
    <property type="component" value="Unassembled WGS sequence"/>
</dbReference>
<gene>
    <name evidence="1" type="ORF">QNM18_21240</name>
</gene>
<sequence length="436" mass="50171">MAKVLYLDNFNNFDFFLEVSKFSSDIDMDFIVFNDEKNRIVNSLPFKSYKLKASFLSTSVNELITEEEYRIAIKNDRLLKLLPCGLSIKLMRNYVDQVEKIIDSKSYDLVLGEISWGLEYLVFLLCKRKGIKYRHLLYLPLKTVRAVTFDADHSMSSLAECADCHTEAEFKISYSDICLRVKECFEKGNIPAKYKTIISSDYREWKPLWWLSAFSYHINKRTYAPLYKNSAVTLQEALSAPFKKVLYFPLHVQPESTPDYVSPYYSDQFELIERVSKQLGDEVVILVKEHPNKFSPRSVRGFKRLKKNKNVVFLSLSENAKDIMEKADLVLTIAGTSCLEAANVRKPAIAFSNIYYTSFPGVFDGRQALENNQLKLLVETALKHTEFSDNANGLVEEFGVTGFVHEPMLFPELFEVQNLKAVEDLIIHVCKSKVDS</sequence>
<keyword evidence="2" id="KW-1185">Reference proteome</keyword>
<accession>A0ABT7ERA0</accession>
<dbReference type="Pfam" id="PF05159">
    <property type="entry name" value="Capsule_synth"/>
    <property type="match status" value="1"/>
</dbReference>
<evidence type="ECO:0000313" key="1">
    <source>
        <dbReference type="EMBL" id="MDK2597589.1"/>
    </source>
</evidence>